<feature type="compositionally biased region" description="Low complexity" evidence="1">
    <location>
        <begin position="73"/>
        <end position="82"/>
    </location>
</feature>
<feature type="compositionally biased region" description="Low complexity" evidence="1">
    <location>
        <begin position="195"/>
        <end position="215"/>
    </location>
</feature>
<dbReference type="EMBL" id="ASGP02000004">
    <property type="protein sequence ID" value="KAH9511790.1"/>
    <property type="molecule type" value="Genomic_DNA"/>
</dbReference>
<evidence type="ECO:0000256" key="1">
    <source>
        <dbReference type="SAM" id="MobiDB-lite"/>
    </source>
</evidence>
<dbReference type="AlphaFoldDB" id="A0A922HVH0"/>
<feature type="compositionally biased region" description="Polar residues" evidence="1">
    <location>
        <begin position="218"/>
        <end position="228"/>
    </location>
</feature>
<accession>A0A922HVH0</accession>
<sequence>MMKQQSIIDGSMMTMINNKNHRRFSFHDEIQIQRDSFRLCLRQPIIFQSSNIMMDNNKRREIRAVVDGSKTFNNNNNNNNNNDGLEVNQSPKLSVSTYNNRRKSHNPTTKFYLHRGQNTSSCGSKSATEIPDSPSQTNGMAKNVRKQSVPITAISTPKIIPKTTAKSTSNLIRRNSAQPKIQLNGRNSQQAKIQSSSVSSSSLSSSRITSRRSLSPGKKSNQTPNRSSKLTDSKQTKSAEPINRWRNRQPQSSLLSSRNSNHQTSTTAANAAAASTTTPSTTKTKKIGHHLSESSAKVVIGQVTQRRQRIPQTTIIKNQSKQPTKEEKDEQNPVDDDCRKDIDVVTPRTISPSSSSKLMLNNEKILSNNTTTVDDDADINKSMNNSEIFIDNESNCIVINKNDNNNDDDRHVFTEQFLYDIKFKHLKHQSLSATKISGISNNNNIVEDDTTSVSIYDKCRSKCPIIQHYHCENFDFYHHHHCCWCLTISNLRHVQHLPVNERQFFRDLNKYVCYCESVADFFIPFSGSNINNKKRSIHTIRIDEQTKRRKLIRSYSEGSIHQRIYYQENCHFCLKNYTEPIIAKINLISKI</sequence>
<feature type="compositionally biased region" description="Low complexity" evidence="1">
    <location>
        <begin position="264"/>
        <end position="282"/>
    </location>
</feature>
<dbReference type="Proteomes" id="UP000790347">
    <property type="component" value="Unassembled WGS sequence"/>
</dbReference>
<reference evidence="2" key="2">
    <citation type="journal article" date="2022" name="Res Sq">
        <title>Comparative Genomics Reveals Insights into the Divergent Evolution of Astigmatic Mites and Household Pest Adaptations.</title>
        <authorList>
            <person name="Xiong Q."/>
            <person name="Wan A.T.-Y."/>
            <person name="Liu X.-Y."/>
            <person name="Fung C.S.-H."/>
            <person name="Xiao X."/>
            <person name="Malainual N."/>
            <person name="Hou J."/>
            <person name="Wang L."/>
            <person name="Wang M."/>
            <person name="Yang K."/>
            <person name="Cui Y."/>
            <person name="Leung E."/>
            <person name="Nong W."/>
            <person name="Shin S.-K."/>
            <person name="Au S."/>
            <person name="Jeong K.Y."/>
            <person name="Chew F.T."/>
            <person name="Hui J."/>
            <person name="Leung T.F."/>
            <person name="Tungtrongchitr A."/>
            <person name="Zhong N."/>
            <person name="Liu Z."/>
            <person name="Tsui S."/>
        </authorList>
    </citation>
    <scope>NUCLEOTIDE SEQUENCE</scope>
    <source>
        <strain evidence="2">Derf</strain>
        <tissue evidence="2">Whole organism</tissue>
    </source>
</reference>
<evidence type="ECO:0000313" key="3">
    <source>
        <dbReference type="Proteomes" id="UP000790347"/>
    </source>
</evidence>
<gene>
    <name evidence="2" type="primary">FMN2</name>
    <name evidence="2" type="ORF">DERF_010218</name>
</gene>
<organism evidence="2 3">
    <name type="scientific">Dermatophagoides farinae</name>
    <name type="common">American house dust mite</name>
    <dbReference type="NCBI Taxonomy" id="6954"/>
    <lineage>
        <taxon>Eukaryota</taxon>
        <taxon>Metazoa</taxon>
        <taxon>Ecdysozoa</taxon>
        <taxon>Arthropoda</taxon>
        <taxon>Chelicerata</taxon>
        <taxon>Arachnida</taxon>
        <taxon>Acari</taxon>
        <taxon>Acariformes</taxon>
        <taxon>Sarcoptiformes</taxon>
        <taxon>Astigmata</taxon>
        <taxon>Psoroptidia</taxon>
        <taxon>Analgoidea</taxon>
        <taxon>Pyroglyphidae</taxon>
        <taxon>Dermatophagoidinae</taxon>
        <taxon>Dermatophagoides</taxon>
    </lineage>
</organism>
<reference evidence="2" key="1">
    <citation type="submission" date="2013-05" db="EMBL/GenBank/DDBJ databases">
        <authorList>
            <person name="Yim A.K.Y."/>
            <person name="Chan T.F."/>
            <person name="Ji K.M."/>
            <person name="Liu X.Y."/>
            <person name="Zhou J.W."/>
            <person name="Li R.Q."/>
            <person name="Yang K.Y."/>
            <person name="Li J."/>
            <person name="Li M."/>
            <person name="Law P.T.W."/>
            <person name="Wu Y.L."/>
            <person name="Cai Z.L."/>
            <person name="Qin H."/>
            <person name="Bao Y."/>
            <person name="Leung R.K.K."/>
            <person name="Ng P.K.S."/>
            <person name="Zou J."/>
            <person name="Zhong X.J."/>
            <person name="Ran P.X."/>
            <person name="Zhong N.S."/>
            <person name="Liu Z.G."/>
            <person name="Tsui S.K.W."/>
        </authorList>
    </citation>
    <scope>NUCLEOTIDE SEQUENCE</scope>
    <source>
        <strain evidence="2">Derf</strain>
        <tissue evidence="2">Whole organism</tissue>
    </source>
</reference>
<feature type="compositionally biased region" description="Basic and acidic residues" evidence="1">
    <location>
        <begin position="323"/>
        <end position="341"/>
    </location>
</feature>
<feature type="compositionally biased region" description="Polar residues" evidence="1">
    <location>
        <begin position="116"/>
        <end position="140"/>
    </location>
</feature>
<feature type="compositionally biased region" description="Polar residues" evidence="1">
    <location>
        <begin position="164"/>
        <end position="194"/>
    </location>
</feature>
<feature type="compositionally biased region" description="Polar residues" evidence="1">
    <location>
        <begin position="87"/>
        <end position="99"/>
    </location>
</feature>
<feature type="compositionally biased region" description="Polar residues" evidence="1">
    <location>
        <begin position="248"/>
        <end position="263"/>
    </location>
</feature>
<name>A0A922HVH0_DERFA</name>
<protein>
    <submittedName>
        <fullName evidence="2">Formin Homology 2 Domain, variant 3</fullName>
    </submittedName>
</protein>
<keyword evidence="3" id="KW-1185">Reference proteome</keyword>
<evidence type="ECO:0000313" key="2">
    <source>
        <dbReference type="EMBL" id="KAH9511790.1"/>
    </source>
</evidence>
<feature type="region of interest" description="Disordered" evidence="1">
    <location>
        <begin position="69"/>
        <end position="341"/>
    </location>
</feature>
<feature type="compositionally biased region" description="Polar residues" evidence="1">
    <location>
        <begin position="302"/>
        <end position="322"/>
    </location>
</feature>
<comment type="caution">
    <text evidence="2">The sequence shown here is derived from an EMBL/GenBank/DDBJ whole genome shotgun (WGS) entry which is preliminary data.</text>
</comment>
<proteinExistence type="predicted"/>